<dbReference type="Gene3D" id="3.40.50.720">
    <property type="entry name" value="NAD(P)-binding Rossmann-like Domain"/>
    <property type="match status" value="1"/>
</dbReference>
<evidence type="ECO:0000313" key="19">
    <source>
        <dbReference type="EMBL" id="PZE18565.1"/>
    </source>
</evidence>
<evidence type="ECO:0000256" key="4">
    <source>
        <dbReference type="ARBA" id="ARBA00022490"/>
    </source>
</evidence>
<feature type="domain" description="Mur ligase C-terminal" evidence="17">
    <location>
        <begin position="316"/>
        <end position="441"/>
    </location>
</feature>
<dbReference type="OrthoDB" id="9804126at2"/>
<dbReference type="InterPro" id="IPR050061">
    <property type="entry name" value="MurCDEF_pg_biosynth"/>
</dbReference>
<dbReference type="HAMAP" id="MF_00046">
    <property type="entry name" value="MurC"/>
    <property type="match status" value="1"/>
</dbReference>
<evidence type="ECO:0000256" key="15">
    <source>
        <dbReference type="SAM" id="Phobius"/>
    </source>
</evidence>
<evidence type="ECO:0000256" key="5">
    <source>
        <dbReference type="ARBA" id="ARBA00022598"/>
    </source>
</evidence>
<keyword evidence="6 14" id="KW-0132">Cell division</keyword>
<dbReference type="InterPro" id="IPR000713">
    <property type="entry name" value="Mur_ligase_N"/>
</dbReference>
<gene>
    <name evidence="14" type="primary">murC</name>
    <name evidence="19" type="ORF">DNU06_01660</name>
</gene>
<comment type="similarity">
    <text evidence="14">Belongs to the MurCDEF family.</text>
</comment>
<comment type="function">
    <text evidence="14">Cell wall formation.</text>
</comment>
<comment type="subcellular location">
    <subcellularLocation>
        <location evidence="1 14">Cytoplasm</location>
    </subcellularLocation>
</comment>
<dbReference type="Proteomes" id="UP000249248">
    <property type="component" value="Unassembled WGS sequence"/>
</dbReference>
<dbReference type="SUPFAM" id="SSF53244">
    <property type="entry name" value="MurD-like peptide ligases, peptide-binding domain"/>
    <property type="match status" value="1"/>
</dbReference>
<dbReference type="Gene3D" id="3.40.1190.10">
    <property type="entry name" value="Mur-like, catalytic domain"/>
    <property type="match status" value="1"/>
</dbReference>
<keyword evidence="7 14" id="KW-0547">Nucleotide-binding</keyword>
<proteinExistence type="inferred from homology"/>
<dbReference type="GO" id="GO:0051301">
    <property type="term" value="P:cell division"/>
    <property type="evidence" value="ECO:0007669"/>
    <property type="project" value="UniProtKB-KW"/>
</dbReference>
<dbReference type="Gene3D" id="3.90.190.20">
    <property type="entry name" value="Mur ligase, C-terminal domain"/>
    <property type="match status" value="1"/>
</dbReference>
<comment type="caution">
    <text evidence="19">The sequence shown here is derived from an EMBL/GenBank/DDBJ whole genome shotgun (WGS) entry which is preliminary data.</text>
</comment>
<dbReference type="SUPFAM" id="SSF51984">
    <property type="entry name" value="MurCD N-terminal domain"/>
    <property type="match status" value="1"/>
</dbReference>
<evidence type="ECO:0000256" key="12">
    <source>
        <dbReference type="ARBA" id="ARBA00023316"/>
    </source>
</evidence>
<dbReference type="AlphaFoldDB" id="A0A2W1NGE5"/>
<evidence type="ECO:0000259" key="16">
    <source>
        <dbReference type="Pfam" id="PF01225"/>
    </source>
</evidence>
<keyword evidence="10 14" id="KW-0573">Peptidoglycan synthesis</keyword>
<protein>
    <recommendedName>
        <fullName evidence="3 14">UDP-N-acetylmuramate--L-alanine ligase</fullName>
        <ecNumber evidence="3 14">6.3.2.8</ecNumber>
    </recommendedName>
    <alternativeName>
        <fullName evidence="14">UDP-N-acetylmuramoyl-L-alanine synthetase</fullName>
    </alternativeName>
</protein>
<evidence type="ECO:0000256" key="9">
    <source>
        <dbReference type="ARBA" id="ARBA00022960"/>
    </source>
</evidence>
<dbReference type="GO" id="GO:0005737">
    <property type="term" value="C:cytoplasm"/>
    <property type="evidence" value="ECO:0007669"/>
    <property type="project" value="UniProtKB-SubCell"/>
</dbReference>
<dbReference type="UniPathway" id="UPA00219"/>
<dbReference type="InterPro" id="IPR036565">
    <property type="entry name" value="Mur-like_cat_sf"/>
</dbReference>
<feature type="binding site" evidence="14">
    <location>
        <begin position="118"/>
        <end position="124"/>
    </location>
    <ligand>
        <name>ATP</name>
        <dbReference type="ChEBI" id="CHEBI:30616"/>
    </ligand>
</feature>
<dbReference type="GO" id="GO:0005524">
    <property type="term" value="F:ATP binding"/>
    <property type="evidence" value="ECO:0007669"/>
    <property type="project" value="UniProtKB-UniRule"/>
</dbReference>
<evidence type="ECO:0000256" key="3">
    <source>
        <dbReference type="ARBA" id="ARBA00012211"/>
    </source>
</evidence>
<dbReference type="NCBIfam" id="TIGR01082">
    <property type="entry name" value="murC"/>
    <property type="match status" value="1"/>
</dbReference>
<keyword evidence="11 14" id="KW-0131">Cell cycle</keyword>
<dbReference type="SUPFAM" id="SSF53623">
    <property type="entry name" value="MurD-like peptide ligases, catalytic domain"/>
    <property type="match status" value="1"/>
</dbReference>
<evidence type="ECO:0000256" key="1">
    <source>
        <dbReference type="ARBA" id="ARBA00004496"/>
    </source>
</evidence>
<evidence type="ECO:0000256" key="11">
    <source>
        <dbReference type="ARBA" id="ARBA00023306"/>
    </source>
</evidence>
<comment type="catalytic activity">
    <reaction evidence="13 14">
        <text>UDP-N-acetyl-alpha-D-muramate + L-alanine + ATP = UDP-N-acetyl-alpha-D-muramoyl-L-alanine + ADP + phosphate + H(+)</text>
        <dbReference type="Rhea" id="RHEA:23372"/>
        <dbReference type="ChEBI" id="CHEBI:15378"/>
        <dbReference type="ChEBI" id="CHEBI:30616"/>
        <dbReference type="ChEBI" id="CHEBI:43474"/>
        <dbReference type="ChEBI" id="CHEBI:57972"/>
        <dbReference type="ChEBI" id="CHEBI:70757"/>
        <dbReference type="ChEBI" id="CHEBI:83898"/>
        <dbReference type="ChEBI" id="CHEBI:456216"/>
        <dbReference type="EC" id="6.3.2.8"/>
    </reaction>
</comment>
<dbReference type="InterPro" id="IPR036615">
    <property type="entry name" value="Mur_ligase_C_dom_sf"/>
</dbReference>
<dbReference type="InterPro" id="IPR005758">
    <property type="entry name" value="UDP-N-AcMur_Ala_ligase_MurC"/>
</dbReference>
<evidence type="ECO:0000256" key="10">
    <source>
        <dbReference type="ARBA" id="ARBA00022984"/>
    </source>
</evidence>
<keyword evidence="4 14" id="KW-0963">Cytoplasm</keyword>
<dbReference type="GO" id="GO:0071555">
    <property type="term" value="P:cell wall organization"/>
    <property type="evidence" value="ECO:0007669"/>
    <property type="project" value="UniProtKB-KW"/>
</dbReference>
<dbReference type="EMBL" id="QKSB01000001">
    <property type="protein sequence ID" value="PZE18565.1"/>
    <property type="molecule type" value="Genomic_DNA"/>
</dbReference>
<evidence type="ECO:0000259" key="17">
    <source>
        <dbReference type="Pfam" id="PF02875"/>
    </source>
</evidence>
<keyword evidence="20" id="KW-1185">Reference proteome</keyword>
<feature type="domain" description="Mur ligase central" evidence="18">
    <location>
        <begin position="116"/>
        <end position="293"/>
    </location>
</feature>
<evidence type="ECO:0000256" key="6">
    <source>
        <dbReference type="ARBA" id="ARBA00022618"/>
    </source>
</evidence>
<name>A0A2W1NGE5_9FLAO</name>
<dbReference type="PANTHER" id="PTHR43445">
    <property type="entry name" value="UDP-N-ACETYLMURAMATE--L-ALANINE LIGASE-RELATED"/>
    <property type="match status" value="1"/>
</dbReference>
<dbReference type="GO" id="GO:0009252">
    <property type="term" value="P:peptidoglycan biosynthetic process"/>
    <property type="evidence" value="ECO:0007669"/>
    <property type="project" value="UniProtKB-UniRule"/>
</dbReference>
<reference evidence="19 20" key="1">
    <citation type="submission" date="2018-06" db="EMBL/GenBank/DDBJ databases">
        <title>The draft genome sequence of Crocinitomix sp. SM1701.</title>
        <authorList>
            <person name="Zhang X."/>
        </authorList>
    </citation>
    <scope>NUCLEOTIDE SEQUENCE [LARGE SCALE GENOMIC DNA]</scope>
    <source>
        <strain evidence="19 20">SM1701</strain>
    </source>
</reference>
<sequence>MKLTNIHSIYFIGIGGIGMSALARYFNANNKEVMGYDKTDTKLTRALASEGIAIHYNDRGLKALEGLEIESTLVVYTPAVSEGFEELLAFKNAGFNVVKRAKALGLLSKNQETFAVAGTHGKTTTSSIMAHVLYETEASCNAFIGGITTNYNSNFLVSPSAKRVVVEADEFDRSFLELSPNYSIITSMDADHLDIYGDASALEKSFIDFANLNNEKGIIMVQDSLDFKAYTGGAKILTYGLDAYEADWFARNIRYENGRTYFDIHTKNTRFISIEFGLPGRHNVENALAVFALLYEYGVAESTLRNSFKTYLGVKRRFEFHLQTEKMIIIDDYAHHPSEITAFLNSVRSIYEYKNITCVFQPHLFSRTQDFMDEFAVALSLADKVYLLDIYPAREMPIPGVTSEVLLEKIKGRYKYYSSKATIVEDLKKSKQELIVIVGAGDIDSCIEPIVAAYTPKGNE</sequence>
<keyword evidence="5 14" id="KW-0436">Ligase</keyword>
<dbReference type="Pfam" id="PF01225">
    <property type="entry name" value="Mur_ligase"/>
    <property type="match status" value="1"/>
</dbReference>
<evidence type="ECO:0000256" key="7">
    <source>
        <dbReference type="ARBA" id="ARBA00022741"/>
    </source>
</evidence>
<dbReference type="EC" id="6.3.2.8" evidence="3 14"/>
<feature type="domain" description="Mur ligase N-terminal catalytic" evidence="16">
    <location>
        <begin position="9"/>
        <end position="110"/>
    </location>
</feature>
<organism evidence="19 20">
    <name type="scientific">Putridiphycobacter roseus</name>
    <dbReference type="NCBI Taxonomy" id="2219161"/>
    <lineage>
        <taxon>Bacteria</taxon>
        <taxon>Pseudomonadati</taxon>
        <taxon>Bacteroidota</taxon>
        <taxon>Flavobacteriia</taxon>
        <taxon>Flavobacteriales</taxon>
        <taxon>Crocinitomicaceae</taxon>
        <taxon>Putridiphycobacter</taxon>
    </lineage>
</organism>
<keyword evidence="15" id="KW-0812">Transmembrane</keyword>
<keyword evidence="15" id="KW-1133">Transmembrane helix</keyword>
<keyword evidence="15" id="KW-0472">Membrane</keyword>
<dbReference type="GO" id="GO:0008360">
    <property type="term" value="P:regulation of cell shape"/>
    <property type="evidence" value="ECO:0007669"/>
    <property type="project" value="UniProtKB-KW"/>
</dbReference>
<evidence type="ECO:0000313" key="20">
    <source>
        <dbReference type="Proteomes" id="UP000249248"/>
    </source>
</evidence>
<keyword evidence="8 14" id="KW-0067">ATP-binding</keyword>
<dbReference type="Pfam" id="PF02875">
    <property type="entry name" value="Mur_ligase_C"/>
    <property type="match status" value="1"/>
</dbReference>
<evidence type="ECO:0000259" key="18">
    <source>
        <dbReference type="Pfam" id="PF08245"/>
    </source>
</evidence>
<feature type="transmembrane region" description="Helical" evidence="15">
    <location>
        <begin position="6"/>
        <end position="26"/>
    </location>
</feature>
<evidence type="ECO:0000256" key="13">
    <source>
        <dbReference type="ARBA" id="ARBA00047833"/>
    </source>
</evidence>
<dbReference type="GO" id="GO:0008763">
    <property type="term" value="F:UDP-N-acetylmuramate-L-alanine ligase activity"/>
    <property type="evidence" value="ECO:0007669"/>
    <property type="project" value="UniProtKB-UniRule"/>
</dbReference>
<evidence type="ECO:0000256" key="14">
    <source>
        <dbReference type="HAMAP-Rule" id="MF_00046"/>
    </source>
</evidence>
<dbReference type="InterPro" id="IPR004101">
    <property type="entry name" value="Mur_ligase_C"/>
</dbReference>
<dbReference type="InterPro" id="IPR013221">
    <property type="entry name" value="Mur_ligase_cen"/>
</dbReference>
<dbReference type="PANTHER" id="PTHR43445:SF3">
    <property type="entry name" value="UDP-N-ACETYLMURAMATE--L-ALANINE LIGASE"/>
    <property type="match status" value="1"/>
</dbReference>
<keyword evidence="9 14" id="KW-0133">Cell shape</keyword>
<evidence type="ECO:0000256" key="8">
    <source>
        <dbReference type="ARBA" id="ARBA00022840"/>
    </source>
</evidence>
<accession>A0A2W1NGE5</accession>
<evidence type="ECO:0000256" key="2">
    <source>
        <dbReference type="ARBA" id="ARBA00004752"/>
    </source>
</evidence>
<keyword evidence="12 14" id="KW-0961">Cell wall biogenesis/degradation</keyword>
<dbReference type="Pfam" id="PF08245">
    <property type="entry name" value="Mur_ligase_M"/>
    <property type="match status" value="1"/>
</dbReference>
<dbReference type="RefSeq" id="WP_111061466.1">
    <property type="nucleotide sequence ID" value="NZ_JBHUCU010000007.1"/>
</dbReference>
<comment type="pathway">
    <text evidence="2 14">Cell wall biogenesis; peptidoglycan biosynthesis.</text>
</comment>